<organism evidence="2 3">
    <name type="scientific">Adineta ricciae</name>
    <name type="common">Rotifer</name>
    <dbReference type="NCBI Taxonomy" id="249248"/>
    <lineage>
        <taxon>Eukaryota</taxon>
        <taxon>Metazoa</taxon>
        <taxon>Spiralia</taxon>
        <taxon>Gnathifera</taxon>
        <taxon>Rotifera</taxon>
        <taxon>Eurotatoria</taxon>
        <taxon>Bdelloidea</taxon>
        <taxon>Adinetida</taxon>
        <taxon>Adinetidae</taxon>
        <taxon>Adineta</taxon>
    </lineage>
</organism>
<comment type="caution">
    <text evidence="2">The sequence shown here is derived from an EMBL/GenBank/DDBJ whole genome shotgun (WGS) entry which is preliminary data.</text>
</comment>
<evidence type="ECO:0000259" key="1">
    <source>
        <dbReference type="Pfam" id="PF11563"/>
    </source>
</evidence>
<dbReference type="InterPro" id="IPR044398">
    <property type="entry name" value="Globin-sensor_dom"/>
</dbReference>
<reference evidence="2" key="1">
    <citation type="submission" date="2021-02" db="EMBL/GenBank/DDBJ databases">
        <authorList>
            <person name="Nowell W R."/>
        </authorList>
    </citation>
    <scope>NUCLEOTIDE SEQUENCE</scope>
</reference>
<evidence type="ECO:0000313" key="3">
    <source>
        <dbReference type="Proteomes" id="UP000663828"/>
    </source>
</evidence>
<keyword evidence="3" id="KW-1185">Reference proteome</keyword>
<dbReference type="Proteomes" id="UP000663828">
    <property type="component" value="Unassembled WGS sequence"/>
</dbReference>
<feature type="domain" description="Globin-sensor" evidence="1">
    <location>
        <begin position="31"/>
        <end position="209"/>
    </location>
</feature>
<dbReference type="Gene3D" id="1.10.490.10">
    <property type="entry name" value="Globins"/>
    <property type="match status" value="1"/>
</dbReference>
<dbReference type="GO" id="GO:0020037">
    <property type="term" value="F:heme binding"/>
    <property type="evidence" value="ECO:0007669"/>
    <property type="project" value="InterPro"/>
</dbReference>
<evidence type="ECO:0000313" key="2">
    <source>
        <dbReference type="EMBL" id="CAF1468027.1"/>
    </source>
</evidence>
<name>A0A815QWV6_ADIRI</name>
<dbReference type="SUPFAM" id="SSF46458">
    <property type="entry name" value="Globin-like"/>
    <property type="match status" value="1"/>
</dbReference>
<protein>
    <recommendedName>
        <fullName evidence="1">Globin-sensor domain-containing protein</fullName>
    </recommendedName>
</protein>
<dbReference type="InterPro" id="IPR012292">
    <property type="entry name" value="Globin/Proto"/>
</dbReference>
<dbReference type="EMBL" id="CAJNOR010004012">
    <property type="protein sequence ID" value="CAF1468027.1"/>
    <property type="molecule type" value="Genomic_DNA"/>
</dbReference>
<dbReference type="InterPro" id="IPR009050">
    <property type="entry name" value="Globin-like_sf"/>
</dbReference>
<accession>A0A815QWV6</accession>
<dbReference type="Pfam" id="PF11563">
    <property type="entry name" value="Protoglobin"/>
    <property type="match status" value="1"/>
</dbReference>
<sequence>MKCSLFNTKTFSSSTMAEHIDGNRLQLDLRYRFDYLAKFLNFTSDDIAMLNTFAPIVFPLIPVLSDTVYRKLFSFDITKQYFLIRNEGFEGFMPRKQCSITLDSAQMAFRKDMLSVYLKRILTQGDWNDAFLQYLSQVGKMHTNQAGSGAINVDYIHVNTLLAYLEHLLIDVLCNADTTDDKTKRGILMAINKFFWIQNDFFTMHYLIEANANSTADSVKSETKKSSKCCWL</sequence>
<dbReference type="AlphaFoldDB" id="A0A815QWV6"/>
<dbReference type="PANTHER" id="PTHR42071:SF1">
    <property type="entry name" value="GLOBIN-SENSOR DOMAIN-CONTAINING PROTEIN"/>
    <property type="match status" value="1"/>
</dbReference>
<dbReference type="PANTHER" id="PTHR42071">
    <property type="entry name" value="PROTOGLOBIN DOMAIN-CONTAINING PROTEIN"/>
    <property type="match status" value="1"/>
</dbReference>
<dbReference type="GO" id="GO:0019825">
    <property type="term" value="F:oxygen binding"/>
    <property type="evidence" value="ECO:0007669"/>
    <property type="project" value="InterPro"/>
</dbReference>
<proteinExistence type="predicted"/>
<gene>
    <name evidence="2" type="ORF">XAT740_LOCUS37811</name>
</gene>